<reference evidence="2 3" key="1">
    <citation type="submission" date="2014-02" db="EMBL/GenBank/DDBJ databases">
        <title>The small core and large imbalanced accessory genome model reveals a collaborative survival strategy of Sorangium cellulosum strains in nature.</title>
        <authorList>
            <person name="Han K."/>
            <person name="Peng R."/>
            <person name="Blom J."/>
            <person name="Li Y.-Z."/>
        </authorList>
    </citation>
    <scope>NUCLEOTIDE SEQUENCE [LARGE SCALE GENOMIC DNA]</scope>
    <source>
        <strain evidence="2 3">So0008-312</strain>
    </source>
</reference>
<accession>A0A150Q2I8</accession>
<name>A0A150Q2I8_SORCE</name>
<proteinExistence type="predicted"/>
<comment type="caution">
    <text evidence="2">The sequence shown here is derived from an EMBL/GenBank/DDBJ whole genome shotgun (WGS) entry which is preliminary data.</text>
</comment>
<organism evidence="2 3">
    <name type="scientific">Sorangium cellulosum</name>
    <name type="common">Polyangium cellulosum</name>
    <dbReference type="NCBI Taxonomy" id="56"/>
    <lineage>
        <taxon>Bacteria</taxon>
        <taxon>Pseudomonadati</taxon>
        <taxon>Myxococcota</taxon>
        <taxon>Polyangia</taxon>
        <taxon>Polyangiales</taxon>
        <taxon>Polyangiaceae</taxon>
        <taxon>Sorangium</taxon>
    </lineage>
</organism>
<evidence type="ECO:0000313" key="2">
    <source>
        <dbReference type="EMBL" id="KYF62231.1"/>
    </source>
</evidence>
<dbReference type="EMBL" id="JEMA01001114">
    <property type="protein sequence ID" value="KYF62231.1"/>
    <property type="molecule type" value="Genomic_DNA"/>
</dbReference>
<gene>
    <name evidence="2" type="ORF">BE15_06345</name>
</gene>
<sequence>MGGAARGAGTSGASGAPEGLVGLAGAGDQSGLPWLVDVRAEPAAAGPRVTAGVGPGGGFVQLALPLGL</sequence>
<evidence type="ECO:0000313" key="3">
    <source>
        <dbReference type="Proteomes" id="UP000075260"/>
    </source>
</evidence>
<feature type="compositionally biased region" description="Gly residues" evidence="1">
    <location>
        <begin position="1"/>
        <end position="12"/>
    </location>
</feature>
<protein>
    <submittedName>
        <fullName evidence="2">Uncharacterized protein</fullName>
    </submittedName>
</protein>
<feature type="region of interest" description="Disordered" evidence="1">
    <location>
        <begin position="1"/>
        <end position="22"/>
    </location>
</feature>
<evidence type="ECO:0000256" key="1">
    <source>
        <dbReference type="SAM" id="MobiDB-lite"/>
    </source>
</evidence>
<dbReference type="AlphaFoldDB" id="A0A150Q2I8"/>
<dbReference type="Proteomes" id="UP000075260">
    <property type="component" value="Unassembled WGS sequence"/>
</dbReference>